<evidence type="ECO:0000259" key="9">
    <source>
        <dbReference type="Pfam" id="PF12704"/>
    </source>
</evidence>
<name>A0ABW0LIK6_9BACI</name>
<keyword evidence="5 7" id="KW-0472">Membrane</keyword>
<dbReference type="EMBL" id="JBHSMC010000013">
    <property type="protein sequence ID" value="MFC5465086.1"/>
    <property type="molecule type" value="Genomic_DNA"/>
</dbReference>
<comment type="subcellular location">
    <subcellularLocation>
        <location evidence="1">Cell membrane</location>
        <topology evidence="1">Multi-pass membrane protein</topology>
    </subcellularLocation>
</comment>
<evidence type="ECO:0000313" key="10">
    <source>
        <dbReference type="EMBL" id="MFC5465086.1"/>
    </source>
</evidence>
<evidence type="ECO:0000256" key="4">
    <source>
        <dbReference type="ARBA" id="ARBA00022989"/>
    </source>
</evidence>
<keyword evidence="4 7" id="KW-1133">Transmembrane helix</keyword>
<dbReference type="RefSeq" id="WP_382350906.1">
    <property type="nucleotide sequence ID" value="NZ_JBHSMC010000013.1"/>
</dbReference>
<dbReference type="PANTHER" id="PTHR30572">
    <property type="entry name" value="MEMBRANE COMPONENT OF TRANSPORTER-RELATED"/>
    <property type="match status" value="1"/>
</dbReference>
<gene>
    <name evidence="10" type="ORF">ACFPM4_10000</name>
</gene>
<dbReference type="InterPro" id="IPR025857">
    <property type="entry name" value="MacB_PCD"/>
</dbReference>
<dbReference type="InterPro" id="IPR003838">
    <property type="entry name" value="ABC3_permease_C"/>
</dbReference>
<evidence type="ECO:0000256" key="7">
    <source>
        <dbReference type="SAM" id="Phobius"/>
    </source>
</evidence>
<feature type="domain" description="ABC3 transporter permease C-terminal" evidence="8">
    <location>
        <begin position="315"/>
        <end position="442"/>
    </location>
</feature>
<keyword evidence="11" id="KW-1185">Reference proteome</keyword>
<sequence length="452" mass="51047">MKFKDQFRFVRQNTKKNKSRLFMTVLATAIAVAFLMVLASVAFGLHKSIIADLMQDRMVTEINVHGKNDPETGYKPIIDEDIAYFETIENVKAITRRQHLRQSPEFIIDNYSVNANTMVAYFPEEMKAGFELSEGKMPEKDNEIIVGYSFSQELIKQMDEDSMDRENLYDEDGKIKEEYTYKGDILGKTVEMQVYKLVNNEPETKKIPLTVVGIAKKPSREWMMDSNVYISEAVLHEVETFTGTRGGMPEVFEGDEEYAKLGERNYDEVYIYASNVEAVKEISKQLEDKNYYAWSVVSEMKEINMIFNILKAGVIFIGTIALIIASIGIFNTMTMAVTERAPDIGIMKAIGANPKTIKNIFLLESSYIGLLGAFFGAIVAYGISFLVNLFLPMILAGVFEEEAPEGFVLTHIPLSLTAISVGICLIVTIFSGWRPAQRATKVDVLKAMRREI</sequence>
<organism evidence="10 11">
    <name type="scientific">Lederbergia graminis</name>
    <dbReference type="NCBI Taxonomy" id="735518"/>
    <lineage>
        <taxon>Bacteria</taxon>
        <taxon>Bacillati</taxon>
        <taxon>Bacillota</taxon>
        <taxon>Bacilli</taxon>
        <taxon>Bacillales</taxon>
        <taxon>Bacillaceae</taxon>
        <taxon>Lederbergia</taxon>
    </lineage>
</organism>
<comment type="caution">
    <text evidence="10">The sequence shown here is derived from an EMBL/GenBank/DDBJ whole genome shotgun (WGS) entry which is preliminary data.</text>
</comment>
<protein>
    <submittedName>
        <fullName evidence="10">ABC transporter permease</fullName>
    </submittedName>
</protein>
<dbReference type="Proteomes" id="UP001596147">
    <property type="component" value="Unassembled WGS sequence"/>
</dbReference>
<evidence type="ECO:0000259" key="8">
    <source>
        <dbReference type="Pfam" id="PF02687"/>
    </source>
</evidence>
<reference evidence="11" key="1">
    <citation type="journal article" date="2019" name="Int. J. Syst. Evol. Microbiol.">
        <title>The Global Catalogue of Microorganisms (GCM) 10K type strain sequencing project: providing services to taxonomists for standard genome sequencing and annotation.</title>
        <authorList>
            <consortium name="The Broad Institute Genomics Platform"/>
            <consortium name="The Broad Institute Genome Sequencing Center for Infectious Disease"/>
            <person name="Wu L."/>
            <person name="Ma J."/>
        </authorList>
    </citation>
    <scope>NUCLEOTIDE SEQUENCE [LARGE SCALE GENOMIC DNA]</scope>
    <source>
        <strain evidence="11">CGMCC 1.12237</strain>
    </source>
</reference>
<feature type="transmembrane region" description="Helical" evidence="7">
    <location>
        <begin position="21"/>
        <end position="45"/>
    </location>
</feature>
<evidence type="ECO:0000256" key="1">
    <source>
        <dbReference type="ARBA" id="ARBA00004651"/>
    </source>
</evidence>
<feature type="transmembrane region" description="Helical" evidence="7">
    <location>
        <begin position="411"/>
        <end position="433"/>
    </location>
</feature>
<feature type="transmembrane region" description="Helical" evidence="7">
    <location>
        <begin position="367"/>
        <end position="391"/>
    </location>
</feature>
<dbReference type="Pfam" id="PF02687">
    <property type="entry name" value="FtsX"/>
    <property type="match status" value="1"/>
</dbReference>
<dbReference type="Pfam" id="PF12704">
    <property type="entry name" value="MacB_PCD"/>
    <property type="match status" value="1"/>
</dbReference>
<proteinExistence type="inferred from homology"/>
<accession>A0ABW0LIK6</accession>
<feature type="transmembrane region" description="Helical" evidence="7">
    <location>
        <begin position="305"/>
        <end position="330"/>
    </location>
</feature>
<comment type="similarity">
    <text evidence="6">Belongs to the ABC-4 integral membrane protein family.</text>
</comment>
<evidence type="ECO:0000256" key="6">
    <source>
        <dbReference type="ARBA" id="ARBA00038076"/>
    </source>
</evidence>
<feature type="domain" description="MacB-like periplasmic core" evidence="9">
    <location>
        <begin position="22"/>
        <end position="288"/>
    </location>
</feature>
<dbReference type="PANTHER" id="PTHR30572:SF4">
    <property type="entry name" value="ABC TRANSPORTER PERMEASE YTRF"/>
    <property type="match status" value="1"/>
</dbReference>
<keyword evidence="2" id="KW-1003">Cell membrane</keyword>
<evidence type="ECO:0000313" key="11">
    <source>
        <dbReference type="Proteomes" id="UP001596147"/>
    </source>
</evidence>
<evidence type="ECO:0000256" key="2">
    <source>
        <dbReference type="ARBA" id="ARBA00022475"/>
    </source>
</evidence>
<evidence type="ECO:0000256" key="5">
    <source>
        <dbReference type="ARBA" id="ARBA00023136"/>
    </source>
</evidence>
<dbReference type="InterPro" id="IPR050250">
    <property type="entry name" value="Macrolide_Exporter_MacB"/>
</dbReference>
<keyword evidence="3 7" id="KW-0812">Transmembrane</keyword>
<evidence type="ECO:0000256" key="3">
    <source>
        <dbReference type="ARBA" id="ARBA00022692"/>
    </source>
</evidence>